<organism evidence="1 2">
    <name type="scientific">Arenibacter nanhaiticus</name>
    <dbReference type="NCBI Taxonomy" id="558155"/>
    <lineage>
        <taxon>Bacteria</taxon>
        <taxon>Pseudomonadati</taxon>
        <taxon>Bacteroidota</taxon>
        <taxon>Flavobacteriia</taxon>
        <taxon>Flavobacteriales</taxon>
        <taxon>Flavobacteriaceae</taxon>
        <taxon>Arenibacter</taxon>
    </lineage>
</organism>
<accession>A0A1M6E8E1</accession>
<reference evidence="1 2" key="1">
    <citation type="submission" date="2016-11" db="EMBL/GenBank/DDBJ databases">
        <authorList>
            <person name="Jaros S."/>
            <person name="Januszkiewicz K."/>
            <person name="Wedrychowicz H."/>
        </authorList>
    </citation>
    <scope>NUCLEOTIDE SEQUENCE [LARGE SCALE GENOMIC DNA]</scope>
    <source>
        <strain evidence="1 2">CGMCC 1.8863</strain>
    </source>
</reference>
<gene>
    <name evidence="1" type="ORF">SAMN04487911_10664</name>
</gene>
<proteinExistence type="predicted"/>
<dbReference type="EMBL" id="FQYX01000006">
    <property type="protein sequence ID" value="SHI81715.1"/>
    <property type="molecule type" value="Genomic_DNA"/>
</dbReference>
<dbReference type="STRING" id="558155.SAMN04487911_10664"/>
<sequence>MRPILQHIISKQLLVGALTIGLLLILAPCFVRNFVQDEFGATPTKTINKSKSCFKENTYDDSEYVLSRKIKAASSKKALPQPRLNPSSPWVFHFPDRNIINACLGPPHFHKKEGVPLYILYKRLKYMI</sequence>
<dbReference type="Proteomes" id="UP000184231">
    <property type="component" value="Unassembled WGS sequence"/>
</dbReference>
<name>A0A1M6E8E1_9FLAO</name>
<protein>
    <submittedName>
        <fullName evidence="1">Uncharacterized protein</fullName>
    </submittedName>
</protein>
<evidence type="ECO:0000313" key="2">
    <source>
        <dbReference type="Proteomes" id="UP000184231"/>
    </source>
</evidence>
<evidence type="ECO:0000313" key="1">
    <source>
        <dbReference type="EMBL" id="SHI81715.1"/>
    </source>
</evidence>
<keyword evidence="2" id="KW-1185">Reference proteome</keyword>
<dbReference type="AlphaFoldDB" id="A0A1M6E8E1"/>